<organism evidence="2 3">
    <name type="scientific">Mytilus coruscus</name>
    <name type="common">Sea mussel</name>
    <dbReference type="NCBI Taxonomy" id="42192"/>
    <lineage>
        <taxon>Eukaryota</taxon>
        <taxon>Metazoa</taxon>
        <taxon>Spiralia</taxon>
        <taxon>Lophotrochozoa</taxon>
        <taxon>Mollusca</taxon>
        <taxon>Bivalvia</taxon>
        <taxon>Autobranchia</taxon>
        <taxon>Pteriomorphia</taxon>
        <taxon>Mytilida</taxon>
        <taxon>Mytiloidea</taxon>
        <taxon>Mytilidae</taxon>
        <taxon>Mytilinae</taxon>
        <taxon>Mytilus</taxon>
    </lineage>
</organism>
<gene>
    <name evidence="2" type="ORF">MCOR_52028</name>
</gene>
<dbReference type="Gene3D" id="1.20.5.170">
    <property type="match status" value="1"/>
</dbReference>
<dbReference type="EMBL" id="CACVKT020009052">
    <property type="protein sequence ID" value="CAC5419721.1"/>
    <property type="molecule type" value="Genomic_DNA"/>
</dbReference>
<feature type="region of interest" description="Disordered" evidence="1">
    <location>
        <begin position="73"/>
        <end position="92"/>
    </location>
</feature>
<accession>A0A6J8EKW2</accession>
<sequence length="252" mass="30043">MIEQLKQKTEKLSRLLLKELREINEKHRTTQTQKEMTEKEKEITELRKETTGLKEETEKLKQEVESLRTSLSKAAGEKLSDGNPTITDHSDPNRPQKLCEKFNSKCWEFCFECADRQLEMLQEKFVRQEVITEEMNRQFYWKTKGKQQEVLRPYVEACMEICWYAAINDPKLDFSFDPTKNKDDFRGYTKSGKFVDYLVWPAMYLHSEGPLLYIVQLRDSEQERHQIWNLYSILLLKQDNQLNNHVYVSGNK</sequence>
<dbReference type="AlphaFoldDB" id="A0A6J8EKW2"/>
<evidence type="ECO:0000313" key="3">
    <source>
        <dbReference type="Proteomes" id="UP000507470"/>
    </source>
</evidence>
<feature type="region of interest" description="Disordered" evidence="1">
    <location>
        <begin position="24"/>
        <end position="59"/>
    </location>
</feature>
<proteinExistence type="predicted"/>
<keyword evidence="3" id="KW-1185">Reference proteome</keyword>
<dbReference type="Proteomes" id="UP000507470">
    <property type="component" value="Unassembled WGS sequence"/>
</dbReference>
<evidence type="ECO:0000313" key="2">
    <source>
        <dbReference type="EMBL" id="CAC5419721.1"/>
    </source>
</evidence>
<protein>
    <submittedName>
        <fullName evidence="2">Uncharacterized protein</fullName>
    </submittedName>
</protein>
<name>A0A6J8EKW2_MYTCO</name>
<feature type="compositionally biased region" description="Basic and acidic residues" evidence="1">
    <location>
        <begin position="35"/>
        <end position="59"/>
    </location>
</feature>
<evidence type="ECO:0000256" key="1">
    <source>
        <dbReference type="SAM" id="MobiDB-lite"/>
    </source>
</evidence>
<reference evidence="2 3" key="1">
    <citation type="submission" date="2020-06" db="EMBL/GenBank/DDBJ databases">
        <authorList>
            <person name="Li R."/>
            <person name="Bekaert M."/>
        </authorList>
    </citation>
    <scope>NUCLEOTIDE SEQUENCE [LARGE SCALE GENOMIC DNA]</scope>
    <source>
        <strain evidence="3">wild</strain>
    </source>
</reference>
<dbReference type="OrthoDB" id="6123715at2759"/>